<organism evidence="21 22">
    <name type="scientific">Actinokineospora cianjurensis</name>
    <dbReference type="NCBI Taxonomy" id="585224"/>
    <lineage>
        <taxon>Bacteria</taxon>
        <taxon>Bacillati</taxon>
        <taxon>Actinomycetota</taxon>
        <taxon>Actinomycetes</taxon>
        <taxon>Pseudonocardiales</taxon>
        <taxon>Pseudonocardiaceae</taxon>
        <taxon>Actinokineospora</taxon>
    </lineage>
</organism>
<dbReference type="InterPro" id="IPR005260">
    <property type="entry name" value="Asp_kin_monofn"/>
</dbReference>
<dbReference type="PROSITE" id="PS00324">
    <property type="entry name" value="ASPARTOKINASE"/>
    <property type="match status" value="1"/>
</dbReference>
<dbReference type="InterPro" id="IPR001341">
    <property type="entry name" value="Asp_kinase"/>
</dbReference>
<dbReference type="AlphaFoldDB" id="A0A421AYP5"/>
<keyword evidence="9 17" id="KW-0808">Transferase</keyword>
<keyword evidence="13" id="KW-0220">Diaminopimelate biosynthesis</keyword>
<dbReference type="NCBIfam" id="TIGR00657">
    <property type="entry name" value="asp_kinases"/>
    <property type="match status" value="1"/>
</dbReference>
<keyword evidence="11 17" id="KW-0418">Kinase</keyword>
<protein>
    <recommendedName>
        <fullName evidence="7 17">Aspartokinase</fullName>
        <ecNumber evidence="6 17">2.7.2.4</ecNumber>
    </recommendedName>
</protein>
<proteinExistence type="inferred from homology"/>
<dbReference type="GO" id="GO:0009090">
    <property type="term" value="P:homoserine biosynthetic process"/>
    <property type="evidence" value="ECO:0007669"/>
    <property type="project" value="TreeGrafter"/>
</dbReference>
<feature type="domain" description="Aspartate/glutamate/uridylate kinase" evidence="19">
    <location>
        <begin position="3"/>
        <end position="230"/>
    </location>
</feature>
<dbReference type="EC" id="2.7.2.4" evidence="6 17"/>
<evidence type="ECO:0000256" key="4">
    <source>
        <dbReference type="ARBA" id="ARBA00005139"/>
    </source>
</evidence>
<dbReference type="GO" id="GO:0019877">
    <property type="term" value="P:diaminopimelate biosynthetic process"/>
    <property type="evidence" value="ECO:0007669"/>
    <property type="project" value="UniProtKB-KW"/>
</dbReference>
<dbReference type="UniPathway" id="UPA00051">
    <property type="reaction ID" value="UER00462"/>
</dbReference>
<comment type="similarity">
    <text evidence="5 17">Belongs to the aspartokinase family.</text>
</comment>
<evidence type="ECO:0000256" key="12">
    <source>
        <dbReference type="ARBA" id="ARBA00022840"/>
    </source>
</evidence>
<comment type="function">
    <text evidence="1">Catalyzes the phosphorylation of the beta-carboxyl group of aspartic acid with ATP to yield 4-phospho-L-aspartate, which is involved in the branched biosynthetic pathway leading to the biosynthesis of amino acids lysine, threonine, isoleucine and methionine.</text>
</comment>
<keyword evidence="8 18" id="KW-0028">Amino-acid biosynthesis</keyword>
<dbReference type="InterPro" id="IPR001048">
    <property type="entry name" value="Asp/Glu/Uridylate_kinase"/>
</dbReference>
<evidence type="ECO:0000256" key="16">
    <source>
        <dbReference type="PIRSR" id="PIRSR000726-1"/>
    </source>
</evidence>
<dbReference type="OrthoDB" id="9799110at2"/>
<dbReference type="PANTHER" id="PTHR21499">
    <property type="entry name" value="ASPARTATE KINASE"/>
    <property type="match status" value="1"/>
</dbReference>
<dbReference type="InterPro" id="IPR054352">
    <property type="entry name" value="ACT_Aspartokinase"/>
</dbReference>
<evidence type="ECO:0000256" key="7">
    <source>
        <dbReference type="ARBA" id="ARBA00016273"/>
    </source>
</evidence>
<dbReference type="PANTHER" id="PTHR21499:SF3">
    <property type="entry name" value="ASPARTOKINASE"/>
    <property type="match status" value="1"/>
</dbReference>
<dbReference type="RefSeq" id="WP_121393631.1">
    <property type="nucleotide sequence ID" value="NZ_RCDD01000005.1"/>
</dbReference>
<evidence type="ECO:0000256" key="6">
    <source>
        <dbReference type="ARBA" id="ARBA00013059"/>
    </source>
</evidence>
<sequence>MTTTVLKFGGTSLATTEKIRRVAAIAHGTHAGGTATVVVVSARGKTTDDLIAAATALTDAPSARETDQLLATGENASAALVALALLDRGVPAVSLTGPQAGILAAGPHGAGMIAAVDPQRITAHLARGRVVVVAGFQGECDDGDIVTLGRGGSDTTAVALAVELGARACEIYTDVDGVFTADPRLVPTARVLATVDPLVMAEMAFSGAQVMHSRAVELASVHGLDVLVRNTMTGAGGTTILGRSSDMIETRGFIAAVTHDRAVARVVLRRGRREVDLVTAVLGAFARAAVPVDMLAWHTDRGAVDQVGFAVHRGQLVAARALLRQLATTHGLGTELDEGVGKLSVVGTGLLNRPEFLARMLAALATIDVAPDWFATAQSRISVLVPASRLTEAVIAVHREFELDADDLPVESMTLA</sequence>
<feature type="binding site" evidence="16">
    <location>
        <begin position="173"/>
        <end position="174"/>
    </location>
    <ligand>
        <name>ATP</name>
        <dbReference type="ChEBI" id="CHEBI:30616"/>
    </ligand>
</feature>
<evidence type="ECO:0000256" key="9">
    <source>
        <dbReference type="ARBA" id="ARBA00022679"/>
    </source>
</evidence>
<evidence type="ECO:0000256" key="5">
    <source>
        <dbReference type="ARBA" id="ARBA00010122"/>
    </source>
</evidence>
<comment type="catalytic activity">
    <reaction evidence="15 17">
        <text>L-aspartate + ATP = 4-phospho-L-aspartate + ADP</text>
        <dbReference type="Rhea" id="RHEA:23776"/>
        <dbReference type="ChEBI" id="CHEBI:29991"/>
        <dbReference type="ChEBI" id="CHEBI:30616"/>
        <dbReference type="ChEBI" id="CHEBI:57535"/>
        <dbReference type="ChEBI" id="CHEBI:456216"/>
        <dbReference type="EC" id="2.7.2.4"/>
    </reaction>
</comment>
<comment type="caution">
    <text evidence="21">The sequence shown here is derived from an EMBL/GenBank/DDBJ whole genome shotgun (WGS) entry which is preliminary data.</text>
</comment>
<dbReference type="NCBIfam" id="NF005155">
    <property type="entry name" value="PRK06635.1-4"/>
    <property type="match status" value="1"/>
</dbReference>
<evidence type="ECO:0000256" key="10">
    <source>
        <dbReference type="ARBA" id="ARBA00022741"/>
    </source>
</evidence>
<dbReference type="GO" id="GO:0005829">
    <property type="term" value="C:cytosol"/>
    <property type="evidence" value="ECO:0007669"/>
    <property type="project" value="TreeGrafter"/>
</dbReference>
<dbReference type="PIRSF" id="PIRSF000726">
    <property type="entry name" value="Asp_kin"/>
    <property type="match status" value="1"/>
</dbReference>
<evidence type="ECO:0000256" key="18">
    <source>
        <dbReference type="RuleBase" id="RU004249"/>
    </source>
</evidence>
<feature type="domain" description="Aspartokinase ACT" evidence="20">
    <location>
        <begin position="343"/>
        <end position="401"/>
    </location>
</feature>
<dbReference type="UniPathway" id="UPA00050">
    <property type="reaction ID" value="UER00461"/>
</dbReference>
<evidence type="ECO:0000259" key="19">
    <source>
        <dbReference type="Pfam" id="PF00696"/>
    </source>
</evidence>
<evidence type="ECO:0000259" key="20">
    <source>
        <dbReference type="Pfam" id="PF22468"/>
    </source>
</evidence>
<evidence type="ECO:0000256" key="2">
    <source>
        <dbReference type="ARBA" id="ARBA00004766"/>
    </source>
</evidence>
<dbReference type="EMBL" id="RCDD01000005">
    <property type="protein sequence ID" value="RLK54992.1"/>
    <property type="molecule type" value="Genomic_DNA"/>
</dbReference>
<evidence type="ECO:0000313" key="21">
    <source>
        <dbReference type="EMBL" id="RLK54992.1"/>
    </source>
</evidence>
<dbReference type="UniPathway" id="UPA00034">
    <property type="reaction ID" value="UER00015"/>
</dbReference>
<evidence type="ECO:0000256" key="14">
    <source>
        <dbReference type="ARBA" id="ARBA00023154"/>
    </source>
</evidence>
<dbReference type="GO" id="GO:0004072">
    <property type="term" value="F:aspartate kinase activity"/>
    <property type="evidence" value="ECO:0007669"/>
    <property type="project" value="UniProtKB-EC"/>
</dbReference>
<keyword evidence="22" id="KW-1185">Reference proteome</keyword>
<gene>
    <name evidence="21" type="ORF">CLV68_5384</name>
</gene>
<evidence type="ECO:0000256" key="1">
    <source>
        <dbReference type="ARBA" id="ARBA00002843"/>
    </source>
</evidence>
<dbReference type="InterPro" id="IPR018042">
    <property type="entry name" value="Aspartate_kinase_CS"/>
</dbReference>
<keyword evidence="12 16" id="KW-0067">ATP-binding</keyword>
<feature type="binding site" evidence="16">
    <location>
        <position position="47"/>
    </location>
    <ligand>
        <name>substrate</name>
    </ligand>
</feature>
<evidence type="ECO:0000256" key="8">
    <source>
        <dbReference type="ARBA" id="ARBA00022605"/>
    </source>
</evidence>
<dbReference type="Pfam" id="PF00696">
    <property type="entry name" value="AA_kinase"/>
    <property type="match status" value="1"/>
</dbReference>
<feature type="binding site" evidence="16">
    <location>
        <begin position="7"/>
        <end position="10"/>
    </location>
    <ligand>
        <name>ATP</name>
        <dbReference type="ChEBI" id="CHEBI:30616"/>
    </ligand>
</feature>
<dbReference type="GO" id="GO:0005524">
    <property type="term" value="F:ATP binding"/>
    <property type="evidence" value="ECO:0007669"/>
    <property type="project" value="UniProtKB-KW"/>
</dbReference>
<dbReference type="Gene3D" id="3.30.2130.10">
    <property type="entry name" value="VC0802-like"/>
    <property type="match status" value="1"/>
</dbReference>
<comment type="pathway">
    <text evidence="4 18">Amino-acid biosynthesis; L-threonine biosynthesis; L-threonine from L-aspartate: step 1/5.</text>
</comment>
<dbReference type="GO" id="GO:0009088">
    <property type="term" value="P:threonine biosynthetic process"/>
    <property type="evidence" value="ECO:0007669"/>
    <property type="project" value="UniProtKB-UniPathway"/>
</dbReference>
<evidence type="ECO:0000256" key="17">
    <source>
        <dbReference type="RuleBase" id="RU003448"/>
    </source>
</evidence>
<evidence type="ECO:0000256" key="3">
    <source>
        <dbReference type="ARBA" id="ARBA00004986"/>
    </source>
</evidence>
<dbReference type="CDD" id="cd04246">
    <property type="entry name" value="AAK_AK-DapG-like"/>
    <property type="match status" value="1"/>
</dbReference>
<dbReference type="Pfam" id="PF22468">
    <property type="entry name" value="ACT_9"/>
    <property type="match status" value="1"/>
</dbReference>
<comment type="pathway">
    <text evidence="2 18">Amino-acid biosynthesis; L-lysine biosynthesis via DAP pathway; (S)-tetrahydrodipicolinate from L-aspartate: step 1/4.</text>
</comment>
<evidence type="ECO:0000256" key="15">
    <source>
        <dbReference type="ARBA" id="ARBA00047872"/>
    </source>
</evidence>
<dbReference type="Proteomes" id="UP000282454">
    <property type="component" value="Unassembled WGS sequence"/>
</dbReference>
<accession>A0A421AYP5</accession>
<dbReference type="SUPFAM" id="SSF53633">
    <property type="entry name" value="Carbamate kinase-like"/>
    <property type="match status" value="1"/>
</dbReference>
<evidence type="ECO:0000256" key="13">
    <source>
        <dbReference type="ARBA" id="ARBA00022915"/>
    </source>
</evidence>
<evidence type="ECO:0000313" key="22">
    <source>
        <dbReference type="Proteomes" id="UP000282454"/>
    </source>
</evidence>
<feature type="binding site" evidence="16">
    <location>
        <position position="74"/>
    </location>
    <ligand>
        <name>substrate</name>
    </ligand>
</feature>
<feature type="binding site" evidence="16">
    <location>
        <position position="184"/>
    </location>
    <ligand>
        <name>ATP</name>
        <dbReference type="ChEBI" id="CHEBI:30616"/>
    </ligand>
</feature>
<dbReference type="GO" id="GO:0009089">
    <property type="term" value="P:lysine biosynthetic process via diaminopimelate"/>
    <property type="evidence" value="ECO:0007669"/>
    <property type="project" value="UniProtKB-UniPathway"/>
</dbReference>
<evidence type="ECO:0000256" key="11">
    <source>
        <dbReference type="ARBA" id="ARBA00022777"/>
    </source>
</evidence>
<keyword evidence="10 16" id="KW-0547">Nucleotide-binding</keyword>
<reference evidence="21 22" key="1">
    <citation type="submission" date="2018-10" db="EMBL/GenBank/DDBJ databases">
        <title>Genomic Encyclopedia of Archaeal and Bacterial Type Strains, Phase II (KMG-II): from individual species to whole genera.</title>
        <authorList>
            <person name="Goeker M."/>
        </authorList>
    </citation>
    <scope>NUCLEOTIDE SEQUENCE [LARGE SCALE GENOMIC DNA]</scope>
    <source>
        <strain evidence="21 22">DSM 45657</strain>
    </source>
</reference>
<comment type="pathway">
    <text evidence="3 18">Amino-acid biosynthesis; L-methionine biosynthesis via de novo pathway; L-homoserine from L-aspartate: step 1/3.</text>
</comment>
<dbReference type="Gene3D" id="3.40.1160.10">
    <property type="entry name" value="Acetylglutamate kinase-like"/>
    <property type="match status" value="1"/>
</dbReference>
<name>A0A421AYP5_9PSEU</name>
<dbReference type="SUPFAM" id="SSF55021">
    <property type="entry name" value="ACT-like"/>
    <property type="match status" value="1"/>
</dbReference>
<keyword evidence="14" id="KW-0457">Lysine biosynthesis</keyword>
<dbReference type="InterPro" id="IPR036393">
    <property type="entry name" value="AceGlu_kinase-like_sf"/>
</dbReference>
<dbReference type="InterPro" id="IPR045865">
    <property type="entry name" value="ACT-like_dom_sf"/>
</dbReference>